<dbReference type="Proteomes" id="UP000273675">
    <property type="component" value="Unassembled WGS sequence"/>
</dbReference>
<protein>
    <recommendedName>
        <fullName evidence="4">Lipoprotein</fullName>
    </recommendedName>
</protein>
<dbReference type="AlphaFoldDB" id="A0A495D2N3"/>
<sequence length="139" mass="14742">MIRRILTCLALAAALPACASNGFYELAPSRDNADEAIAMAQDHRGSLALSLSTGERMMMNQPYREADTICGTVYERSSNTGDDGPRNECVGLAEVQQIRVFGSRVSLEGAANNVGALALFPLYGLILLGCVAGDCDPEN</sequence>
<gene>
    <name evidence="2" type="ORF">C7435_2273</name>
</gene>
<name>A0A495D2N3_9PROT</name>
<evidence type="ECO:0000313" key="3">
    <source>
        <dbReference type="Proteomes" id="UP000273675"/>
    </source>
</evidence>
<organism evidence="2 3">
    <name type="scientific">Maricaulis maris</name>
    <dbReference type="NCBI Taxonomy" id="74318"/>
    <lineage>
        <taxon>Bacteria</taxon>
        <taxon>Pseudomonadati</taxon>
        <taxon>Pseudomonadota</taxon>
        <taxon>Alphaproteobacteria</taxon>
        <taxon>Maricaulales</taxon>
        <taxon>Maricaulaceae</taxon>
        <taxon>Maricaulis</taxon>
    </lineage>
</organism>
<keyword evidence="1" id="KW-0732">Signal</keyword>
<reference evidence="2 3" key="1">
    <citation type="submission" date="2018-10" db="EMBL/GenBank/DDBJ databases">
        <title>Genomic Encyclopedia of Type Strains, Phase IV (KMG-IV): sequencing the most valuable type-strain genomes for metagenomic binning, comparative biology and taxonomic classification.</title>
        <authorList>
            <person name="Goeker M."/>
        </authorList>
    </citation>
    <scope>NUCLEOTIDE SEQUENCE [LARGE SCALE GENOMIC DNA]</scope>
    <source>
        <strain evidence="2 3">DSM 4734</strain>
    </source>
</reference>
<dbReference type="RefSeq" id="WP_147422684.1">
    <property type="nucleotide sequence ID" value="NZ_RBIM01000005.1"/>
</dbReference>
<feature type="chain" id="PRO_5019845704" description="Lipoprotein" evidence="1">
    <location>
        <begin position="20"/>
        <end position="139"/>
    </location>
</feature>
<comment type="caution">
    <text evidence="2">The sequence shown here is derived from an EMBL/GenBank/DDBJ whole genome shotgun (WGS) entry which is preliminary data.</text>
</comment>
<evidence type="ECO:0008006" key="4">
    <source>
        <dbReference type="Google" id="ProtNLM"/>
    </source>
</evidence>
<proteinExistence type="predicted"/>
<feature type="signal peptide" evidence="1">
    <location>
        <begin position="1"/>
        <end position="19"/>
    </location>
</feature>
<evidence type="ECO:0000313" key="2">
    <source>
        <dbReference type="EMBL" id="RKQ96023.1"/>
    </source>
</evidence>
<dbReference type="EMBL" id="RBIM01000005">
    <property type="protein sequence ID" value="RKQ96023.1"/>
    <property type="molecule type" value="Genomic_DNA"/>
</dbReference>
<accession>A0A495D2N3</accession>
<evidence type="ECO:0000256" key="1">
    <source>
        <dbReference type="SAM" id="SignalP"/>
    </source>
</evidence>